<evidence type="ECO:0000256" key="7">
    <source>
        <dbReference type="ARBA" id="ARBA00022989"/>
    </source>
</evidence>
<dbReference type="EMBL" id="DSBX01000128">
    <property type="protein sequence ID" value="HDQ99289.1"/>
    <property type="molecule type" value="Genomic_DNA"/>
</dbReference>
<comment type="pathway">
    <text evidence="9">Protein modification; lipoprotein biosynthesis (signal peptide cleavage).</text>
</comment>
<comment type="catalytic activity">
    <reaction evidence="9 10">
        <text>Release of signal peptides from bacterial membrane prolipoproteins. Hydrolyzes -Xaa-Yaa-Zaa-|-(S,diacylglyceryl)Cys-, in which Xaa is hydrophobic (preferably Leu), and Yaa (Ala or Ser) and Zaa (Gly or Ala) have small, neutral side chains.</text>
        <dbReference type="EC" id="3.4.23.36"/>
    </reaction>
</comment>
<dbReference type="GO" id="GO:0006508">
    <property type="term" value="P:proteolysis"/>
    <property type="evidence" value="ECO:0007669"/>
    <property type="project" value="UniProtKB-KW"/>
</dbReference>
<evidence type="ECO:0000256" key="6">
    <source>
        <dbReference type="ARBA" id="ARBA00022801"/>
    </source>
</evidence>
<feature type="transmembrane region" description="Helical" evidence="9">
    <location>
        <begin position="67"/>
        <end position="85"/>
    </location>
</feature>
<keyword evidence="4 9" id="KW-0812">Transmembrane</keyword>
<keyword evidence="5 9" id="KW-0064">Aspartyl protease</keyword>
<feature type="transmembrane region" description="Helical" evidence="9">
    <location>
        <begin position="97"/>
        <end position="117"/>
    </location>
</feature>
<keyword evidence="3 9" id="KW-0645">Protease</keyword>
<dbReference type="UniPathway" id="UPA00665"/>
<protein>
    <recommendedName>
        <fullName evidence="9">Lipoprotein signal peptidase</fullName>
        <ecNumber evidence="9">3.4.23.36</ecNumber>
    </recommendedName>
    <alternativeName>
        <fullName evidence="9">Prolipoprotein signal peptidase</fullName>
    </alternativeName>
    <alternativeName>
        <fullName evidence="9">Signal peptidase II</fullName>
        <shortName evidence="9">SPase II</shortName>
    </alternativeName>
</protein>
<feature type="transmembrane region" description="Helical" evidence="9">
    <location>
        <begin position="129"/>
        <end position="150"/>
    </location>
</feature>
<evidence type="ECO:0000256" key="12">
    <source>
        <dbReference type="SAM" id="MobiDB-lite"/>
    </source>
</evidence>
<feature type="active site" evidence="9">
    <location>
        <position position="138"/>
    </location>
</feature>
<feature type="active site" evidence="9">
    <location>
        <position position="118"/>
    </location>
</feature>
<gene>
    <name evidence="9 13" type="primary">lspA</name>
    <name evidence="13" type="ORF">ENN51_03260</name>
</gene>
<dbReference type="Proteomes" id="UP000885672">
    <property type="component" value="Unassembled WGS sequence"/>
</dbReference>
<evidence type="ECO:0000256" key="10">
    <source>
        <dbReference type="RuleBase" id="RU000594"/>
    </source>
</evidence>
<comment type="caution">
    <text evidence="9">Lacks conserved residue(s) required for the propagation of feature annotation.</text>
</comment>
<comment type="function">
    <text evidence="9 10">This protein specifically catalyzes the removal of signal peptides from prolipoproteins.</text>
</comment>
<dbReference type="PRINTS" id="PR00781">
    <property type="entry name" value="LIPOSIGPTASE"/>
</dbReference>
<dbReference type="Pfam" id="PF01252">
    <property type="entry name" value="Peptidase_A8"/>
    <property type="match status" value="1"/>
</dbReference>
<organism evidence="13">
    <name type="scientific">candidate division WOR-3 bacterium</name>
    <dbReference type="NCBI Taxonomy" id="2052148"/>
    <lineage>
        <taxon>Bacteria</taxon>
        <taxon>Bacteria division WOR-3</taxon>
    </lineage>
</organism>
<dbReference type="PANTHER" id="PTHR33695:SF1">
    <property type="entry name" value="LIPOPROTEIN SIGNAL PEPTIDASE"/>
    <property type="match status" value="1"/>
</dbReference>
<keyword evidence="2 9" id="KW-1003">Cell membrane</keyword>
<evidence type="ECO:0000313" key="13">
    <source>
        <dbReference type="EMBL" id="HDQ99289.1"/>
    </source>
</evidence>
<keyword evidence="6 9" id="KW-0378">Hydrolase</keyword>
<keyword evidence="7 9" id="KW-1133">Transmembrane helix</keyword>
<accession>A0A7V0XF01</accession>
<dbReference type="AlphaFoldDB" id="A0A7V0XF01"/>
<dbReference type="PROSITE" id="PS00855">
    <property type="entry name" value="SPASE_II"/>
    <property type="match status" value="1"/>
</dbReference>
<feature type="region of interest" description="Disordered" evidence="12">
    <location>
        <begin position="160"/>
        <end position="181"/>
    </location>
</feature>
<evidence type="ECO:0000256" key="1">
    <source>
        <dbReference type="ARBA" id="ARBA00006139"/>
    </source>
</evidence>
<comment type="subcellular location">
    <subcellularLocation>
        <location evidence="9">Cell membrane</location>
        <topology evidence="9">Multi-pass membrane protein</topology>
    </subcellularLocation>
</comment>
<dbReference type="GO" id="GO:0004190">
    <property type="term" value="F:aspartic-type endopeptidase activity"/>
    <property type="evidence" value="ECO:0007669"/>
    <property type="project" value="UniProtKB-UniRule"/>
</dbReference>
<evidence type="ECO:0000256" key="11">
    <source>
        <dbReference type="RuleBase" id="RU004181"/>
    </source>
</evidence>
<evidence type="ECO:0000256" key="8">
    <source>
        <dbReference type="ARBA" id="ARBA00023136"/>
    </source>
</evidence>
<comment type="caution">
    <text evidence="13">The sequence shown here is derived from an EMBL/GenBank/DDBJ whole genome shotgun (WGS) entry which is preliminary data.</text>
</comment>
<dbReference type="InterPro" id="IPR001872">
    <property type="entry name" value="Peptidase_A8"/>
</dbReference>
<evidence type="ECO:0000256" key="3">
    <source>
        <dbReference type="ARBA" id="ARBA00022670"/>
    </source>
</evidence>
<dbReference type="GO" id="GO:0005886">
    <property type="term" value="C:plasma membrane"/>
    <property type="evidence" value="ECO:0007669"/>
    <property type="project" value="UniProtKB-SubCell"/>
</dbReference>
<sequence>MSARRLFVWSAVLALFLDQLTKLLVQGAYMTGPPETWRGVRLLGEVLSITPVANPDGLFSWSYGPRFMYIVLPLFGIGLVIWFALRNRDRWSSAAYGLILGGAVGNLIDRVRLGWVIDFIDFRLPQFRFRWFTFNLADAFLVVGILLLLARGLFGRKSPAAATAEPDAPPAPDHETGLPRP</sequence>
<dbReference type="HAMAP" id="MF_00161">
    <property type="entry name" value="LspA"/>
    <property type="match status" value="1"/>
</dbReference>
<comment type="similarity">
    <text evidence="1 9 11">Belongs to the peptidase A8 family.</text>
</comment>
<feature type="compositionally biased region" description="Basic and acidic residues" evidence="12">
    <location>
        <begin position="172"/>
        <end position="181"/>
    </location>
</feature>
<evidence type="ECO:0000256" key="4">
    <source>
        <dbReference type="ARBA" id="ARBA00022692"/>
    </source>
</evidence>
<proteinExistence type="inferred from homology"/>
<keyword evidence="8 9" id="KW-0472">Membrane</keyword>
<evidence type="ECO:0000256" key="2">
    <source>
        <dbReference type="ARBA" id="ARBA00022475"/>
    </source>
</evidence>
<dbReference type="NCBIfam" id="TIGR00077">
    <property type="entry name" value="lspA"/>
    <property type="match status" value="1"/>
</dbReference>
<reference evidence="13" key="1">
    <citation type="journal article" date="2020" name="mSystems">
        <title>Genome- and Community-Level Interaction Insights into Carbon Utilization and Element Cycling Functions of Hydrothermarchaeota in Hydrothermal Sediment.</title>
        <authorList>
            <person name="Zhou Z."/>
            <person name="Liu Y."/>
            <person name="Xu W."/>
            <person name="Pan J."/>
            <person name="Luo Z.H."/>
            <person name="Li M."/>
        </authorList>
    </citation>
    <scope>NUCLEOTIDE SEQUENCE [LARGE SCALE GENOMIC DNA]</scope>
    <source>
        <strain evidence="13">SpSt-1182</strain>
    </source>
</reference>
<name>A0A7V0XF01_UNCW3</name>
<dbReference type="PANTHER" id="PTHR33695">
    <property type="entry name" value="LIPOPROTEIN SIGNAL PEPTIDASE"/>
    <property type="match status" value="1"/>
</dbReference>
<evidence type="ECO:0000256" key="5">
    <source>
        <dbReference type="ARBA" id="ARBA00022750"/>
    </source>
</evidence>
<dbReference type="EC" id="3.4.23.36" evidence="9"/>
<evidence type="ECO:0000256" key="9">
    <source>
        <dbReference type="HAMAP-Rule" id="MF_00161"/>
    </source>
</evidence>